<dbReference type="Pfam" id="PF13578">
    <property type="entry name" value="Methyltransf_24"/>
    <property type="match status" value="1"/>
</dbReference>
<dbReference type="Gene3D" id="3.40.50.150">
    <property type="entry name" value="Vaccinia Virus protein VP39"/>
    <property type="match status" value="1"/>
</dbReference>
<gene>
    <name evidence="1" type="ORF">FIT94_04115</name>
</gene>
<dbReference type="KEGG" id="muv:FIT94_04115"/>
<keyword evidence="1" id="KW-0489">Methyltransferase</keyword>
<reference evidence="1 2" key="1">
    <citation type="journal article" date="2019" name="ISME J.">
        <title>Evolution in action: habitat transition from sediment to the pelagial leads to genome streamlining in Methylophilaceae.</title>
        <authorList>
            <person name="Salcher M."/>
            <person name="Schaefle D."/>
            <person name="Kaspar M."/>
            <person name="Neuenschwander S.M."/>
            <person name="Ghai R."/>
        </authorList>
    </citation>
    <scope>NUCLEOTIDE SEQUENCE [LARGE SCALE GENOMIC DNA]</scope>
    <source>
        <strain evidence="1 2">MMS-RVI-51</strain>
    </source>
</reference>
<accession>A0AAX1EZV0</accession>
<name>A0AAX1EZV0_9PROT</name>
<protein>
    <submittedName>
        <fullName evidence="1">Class I SAM-dependent methyltransferase</fullName>
    </submittedName>
</protein>
<dbReference type="SUPFAM" id="SSF53335">
    <property type="entry name" value="S-adenosyl-L-methionine-dependent methyltransferases"/>
    <property type="match status" value="1"/>
</dbReference>
<sequence length="268" mass="31345">MFFFLKLLARIRANFDQKLYGVSRKKFSKDMSFTEAVKQFPSRNDLYNYMHHYLWHIAPKEILQHRRYFSQDMRGFGEDAFHAMWWTIFREFKPKLVLEIGVYRGQVCSLWGLISKLNGFKCEVHGISPFSPAGDHVSNYLANLDYLEDTLESHRKFHLLEPNFMSYYSTDKKAIDYIRCHKWDLIYIDGNHDYDVVLSDYLHCKDSLAKGGILVIDDSSLYTDYIPPSFSFAGHIGPSRVVENFAMKELDFIGAVGHNNVFMNKNGN</sequence>
<evidence type="ECO:0000313" key="1">
    <source>
        <dbReference type="EMBL" id="QDC41246.1"/>
    </source>
</evidence>
<dbReference type="EMBL" id="CP040953">
    <property type="protein sequence ID" value="QDC41246.1"/>
    <property type="molecule type" value="Genomic_DNA"/>
</dbReference>
<organism evidence="1 2">
    <name type="scientific">Candidatus Methylopumilus universalis</name>
    <dbReference type="NCBI Taxonomy" id="2588536"/>
    <lineage>
        <taxon>Bacteria</taxon>
        <taxon>Pseudomonadati</taxon>
        <taxon>Pseudomonadota</taxon>
        <taxon>Betaproteobacteria</taxon>
        <taxon>Nitrosomonadales</taxon>
        <taxon>Methylophilaceae</taxon>
        <taxon>Candidatus Methylopumilus</taxon>
    </lineage>
</organism>
<keyword evidence="1" id="KW-0808">Transferase</keyword>
<dbReference type="InterPro" id="IPR029063">
    <property type="entry name" value="SAM-dependent_MTases_sf"/>
</dbReference>
<dbReference type="AlphaFoldDB" id="A0AAX1EZV0"/>
<dbReference type="GO" id="GO:0008168">
    <property type="term" value="F:methyltransferase activity"/>
    <property type="evidence" value="ECO:0007669"/>
    <property type="project" value="UniProtKB-KW"/>
</dbReference>
<evidence type="ECO:0000313" key="2">
    <source>
        <dbReference type="Proteomes" id="UP000314901"/>
    </source>
</evidence>
<dbReference type="GO" id="GO:0032259">
    <property type="term" value="P:methylation"/>
    <property type="evidence" value="ECO:0007669"/>
    <property type="project" value="UniProtKB-KW"/>
</dbReference>
<proteinExistence type="predicted"/>
<dbReference type="Proteomes" id="UP000314901">
    <property type="component" value="Chromosome"/>
</dbReference>